<sequence>MKIEAYPEFLEVKDACEWLGISRPTLINLLLTGELKGFRIGKRKWKIPKENMIAFIQNRCDK</sequence>
<proteinExistence type="predicted"/>
<dbReference type="AlphaFoldDB" id="A0A921KKJ9"/>
<dbReference type="EMBL" id="DYWV01000142">
    <property type="protein sequence ID" value="HJF40107.1"/>
    <property type="molecule type" value="Genomic_DNA"/>
</dbReference>
<reference evidence="2" key="1">
    <citation type="journal article" date="2021" name="PeerJ">
        <title>Extensive microbial diversity within the chicken gut microbiome revealed by metagenomics and culture.</title>
        <authorList>
            <person name="Gilroy R."/>
            <person name="Ravi A."/>
            <person name="Getino M."/>
            <person name="Pursley I."/>
            <person name="Horton D.L."/>
            <person name="Alikhan N.F."/>
            <person name="Baker D."/>
            <person name="Gharbi K."/>
            <person name="Hall N."/>
            <person name="Watson M."/>
            <person name="Adriaenssens E.M."/>
            <person name="Foster-Nyarko E."/>
            <person name="Jarju S."/>
            <person name="Secka A."/>
            <person name="Antonio M."/>
            <person name="Oren A."/>
            <person name="Chaudhuri R.R."/>
            <person name="La Ragione R."/>
            <person name="Hildebrand F."/>
            <person name="Pallen M.J."/>
        </authorList>
    </citation>
    <scope>NUCLEOTIDE SEQUENCE</scope>
    <source>
        <strain evidence="2">CHK193-16274</strain>
    </source>
</reference>
<dbReference type="Pfam" id="PF12728">
    <property type="entry name" value="HTH_17"/>
    <property type="match status" value="1"/>
</dbReference>
<organism evidence="2 3">
    <name type="scientific">Thomasclavelia spiroformis</name>
    <dbReference type="NCBI Taxonomy" id="29348"/>
    <lineage>
        <taxon>Bacteria</taxon>
        <taxon>Bacillati</taxon>
        <taxon>Bacillota</taxon>
        <taxon>Erysipelotrichia</taxon>
        <taxon>Erysipelotrichales</taxon>
        <taxon>Coprobacillaceae</taxon>
        <taxon>Thomasclavelia</taxon>
    </lineage>
</organism>
<dbReference type="InterPro" id="IPR010093">
    <property type="entry name" value="SinI_DNA-bd"/>
</dbReference>
<protein>
    <submittedName>
        <fullName evidence="2">Helix-turn-helix domain-containing protein</fullName>
    </submittedName>
</protein>
<evidence type="ECO:0000313" key="3">
    <source>
        <dbReference type="Proteomes" id="UP000749320"/>
    </source>
</evidence>
<evidence type="ECO:0000313" key="2">
    <source>
        <dbReference type="EMBL" id="HJF40107.1"/>
    </source>
</evidence>
<dbReference type="InterPro" id="IPR041657">
    <property type="entry name" value="HTH_17"/>
</dbReference>
<comment type="caution">
    <text evidence="2">The sequence shown here is derived from an EMBL/GenBank/DDBJ whole genome shotgun (WGS) entry which is preliminary data.</text>
</comment>
<name>A0A921KKJ9_9FIRM</name>
<dbReference type="NCBIfam" id="TIGR01764">
    <property type="entry name" value="excise"/>
    <property type="match status" value="1"/>
</dbReference>
<feature type="domain" description="Helix-turn-helix" evidence="1">
    <location>
        <begin position="10"/>
        <end position="59"/>
    </location>
</feature>
<accession>A0A921KKJ9</accession>
<evidence type="ECO:0000259" key="1">
    <source>
        <dbReference type="Pfam" id="PF12728"/>
    </source>
</evidence>
<dbReference type="GO" id="GO:0003677">
    <property type="term" value="F:DNA binding"/>
    <property type="evidence" value="ECO:0007669"/>
    <property type="project" value="InterPro"/>
</dbReference>
<reference evidence="2" key="2">
    <citation type="submission" date="2021-09" db="EMBL/GenBank/DDBJ databases">
        <authorList>
            <person name="Gilroy R."/>
        </authorList>
    </citation>
    <scope>NUCLEOTIDE SEQUENCE</scope>
    <source>
        <strain evidence="2">CHK193-16274</strain>
    </source>
</reference>
<dbReference type="Proteomes" id="UP000749320">
    <property type="component" value="Unassembled WGS sequence"/>
</dbReference>
<gene>
    <name evidence="2" type="ORF">K8V91_04205</name>
</gene>